<reference evidence="4" key="1">
    <citation type="journal article" date="2021" name="Evol. Appl.">
        <title>The genome of the Pyrenean desman and the effects of bottlenecks and inbreeding on the genomic landscape of an endangered species.</title>
        <authorList>
            <person name="Escoda L."/>
            <person name="Castresana J."/>
        </authorList>
    </citation>
    <scope>NUCLEOTIDE SEQUENCE</scope>
    <source>
        <strain evidence="4">IBE-C5619</strain>
    </source>
</reference>
<dbReference type="GO" id="GO:0005525">
    <property type="term" value="F:GTP binding"/>
    <property type="evidence" value="ECO:0007669"/>
    <property type="project" value="UniProtKB-KW"/>
</dbReference>
<feature type="non-terminal residue" evidence="4">
    <location>
        <position position="1"/>
    </location>
</feature>
<dbReference type="GO" id="GO:0003924">
    <property type="term" value="F:GTPase activity"/>
    <property type="evidence" value="ECO:0007669"/>
    <property type="project" value="InterPro"/>
</dbReference>
<keyword evidence="1 3" id="KW-0547">Nucleotide-binding</keyword>
<organism evidence="4 5">
    <name type="scientific">Galemys pyrenaicus</name>
    <name type="common">Iberian desman</name>
    <name type="synonym">Pyrenean desman</name>
    <dbReference type="NCBI Taxonomy" id="202257"/>
    <lineage>
        <taxon>Eukaryota</taxon>
        <taxon>Metazoa</taxon>
        <taxon>Chordata</taxon>
        <taxon>Craniata</taxon>
        <taxon>Vertebrata</taxon>
        <taxon>Euteleostomi</taxon>
        <taxon>Mammalia</taxon>
        <taxon>Eutheria</taxon>
        <taxon>Laurasiatheria</taxon>
        <taxon>Eulipotyphla</taxon>
        <taxon>Talpidae</taxon>
        <taxon>Galemys</taxon>
    </lineage>
</organism>
<dbReference type="InterPro" id="IPR006689">
    <property type="entry name" value="Small_GTPase_ARF/SAR"/>
</dbReference>
<dbReference type="InterPro" id="IPR027417">
    <property type="entry name" value="P-loop_NTPase"/>
</dbReference>
<accession>A0A8J5ZYR9</accession>
<dbReference type="EMBL" id="JAGFMF010011911">
    <property type="protein sequence ID" value="KAG8510121.1"/>
    <property type="molecule type" value="Genomic_DNA"/>
</dbReference>
<dbReference type="Gene3D" id="3.40.50.300">
    <property type="entry name" value="P-loop containing nucleotide triphosphate hydrolases"/>
    <property type="match status" value="1"/>
</dbReference>
<dbReference type="Pfam" id="PF00025">
    <property type="entry name" value="Arf"/>
    <property type="match status" value="1"/>
</dbReference>
<feature type="binding site" evidence="3">
    <location>
        <begin position="108"/>
        <end position="111"/>
    </location>
    <ligand>
        <name>GTP</name>
        <dbReference type="ChEBI" id="CHEBI:37565"/>
    </ligand>
</feature>
<keyword evidence="5" id="KW-1185">Reference proteome</keyword>
<dbReference type="OrthoDB" id="2011769at2759"/>
<sequence>YLEECPLLEKGNSLDQNLETVQSPGAQHYQCGLGNAGKTTILYQFSMNEVIHASFTRGKINTYCTNTEILIVVLYSIDRQRISVTRGKHYKVLVLEDLRKAHMLIFANKQDTKECITRADI</sequence>
<dbReference type="SUPFAM" id="SSF52540">
    <property type="entry name" value="P-loop containing nucleoside triphosphate hydrolases"/>
    <property type="match status" value="1"/>
</dbReference>
<protein>
    <submittedName>
        <fullName evidence="4">ADP-ribosylation factor-like protein 5A</fullName>
    </submittedName>
</protein>
<comment type="caution">
    <text evidence="4">The sequence shown here is derived from an EMBL/GenBank/DDBJ whole genome shotgun (WGS) entry which is preliminary data.</text>
</comment>
<keyword evidence="2 3" id="KW-0342">GTP-binding</keyword>
<dbReference type="AlphaFoldDB" id="A0A8J5ZYR9"/>
<dbReference type="Proteomes" id="UP000700334">
    <property type="component" value="Unassembled WGS sequence"/>
</dbReference>
<proteinExistence type="predicted"/>
<evidence type="ECO:0000256" key="3">
    <source>
        <dbReference type="PIRSR" id="PIRSR606689-1"/>
    </source>
</evidence>
<dbReference type="InterPro" id="IPR024156">
    <property type="entry name" value="Small_GTPase_ARF"/>
</dbReference>
<dbReference type="PANTHER" id="PTHR11711">
    <property type="entry name" value="ADP RIBOSYLATION FACTOR-RELATED"/>
    <property type="match status" value="1"/>
</dbReference>
<evidence type="ECO:0000256" key="1">
    <source>
        <dbReference type="ARBA" id="ARBA00022741"/>
    </source>
</evidence>
<evidence type="ECO:0000313" key="4">
    <source>
        <dbReference type="EMBL" id="KAG8510121.1"/>
    </source>
</evidence>
<evidence type="ECO:0000313" key="5">
    <source>
        <dbReference type="Proteomes" id="UP000700334"/>
    </source>
</evidence>
<name>A0A8J5ZYR9_GALPY</name>
<evidence type="ECO:0000256" key="2">
    <source>
        <dbReference type="ARBA" id="ARBA00023134"/>
    </source>
</evidence>
<gene>
    <name evidence="4" type="ORF">J0S82_002848</name>
</gene>